<sequence length="140" mass="15170">MSQLLRICTILPCTPCQPSNVPFLLQYCIQILAILSGSLPISTLAPYLKVVLISLANAPEEHNKPAVAFGMPAPSSIRCLAGPASPRTRRGLGAAGVRHDRRSVRAQTRGKCRDDLCRTSGQMELREHMAMCGDLLGARF</sequence>
<proteinExistence type="predicted"/>
<organism evidence="1 2">
    <name type="scientific">Setaria viridis</name>
    <name type="common">Green bristlegrass</name>
    <name type="synonym">Setaria italica subsp. viridis</name>
    <dbReference type="NCBI Taxonomy" id="4556"/>
    <lineage>
        <taxon>Eukaryota</taxon>
        <taxon>Viridiplantae</taxon>
        <taxon>Streptophyta</taxon>
        <taxon>Embryophyta</taxon>
        <taxon>Tracheophyta</taxon>
        <taxon>Spermatophyta</taxon>
        <taxon>Magnoliopsida</taxon>
        <taxon>Liliopsida</taxon>
        <taxon>Poales</taxon>
        <taxon>Poaceae</taxon>
        <taxon>PACMAD clade</taxon>
        <taxon>Panicoideae</taxon>
        <taxon>Panicodae</taxon>
        <taxon>Paniceae</taxon>
        <taxon>Cenchrinae</taxon>
        <taxon>Setaria</taxon>
    </lineage>
</organism>
<dbReference type="Proteomes" id="UP000298652">
    <property type="component" value="Chromosome 8"/>
</dbReference>
<reference evidence="1" key="1">
    <citation type="submission" date="2019-03" db="EMBL/GenBank/DDBJ databases">
        <title>WGS assembly of Setaria viridis.</title>
        <authorList>
            <person name="Huang P."/>
            <person name="Jenkins J."/>
            <person name="Grimwood J."/>
            <person name="Barry K."/>
            <person name="Healey A."/>
            <person name="Mamidi S."/>
            <person name="Sreedasyam A."/>
            <person name="Shu S."/>
            <person name="Feldman M."/>
            <person name="Wu J."/>
            <person name="Yu Y."/>
            <person name="Chen C."/>
            <person name="Johnson J."/>
            <person name="Rokhsar D."/>
            <person name="Baxter I."/>
            <person name="Schmutz J."/>
            <person name="Brutnell T."/>
            <person name="Kellogg E."/>
        </authorList>
    </citation>
    <scope>NUCLEOTIDE SEQUENCE [LARGE SCALE GENOMIC DNA]</scope>
</reference>
<dbReference type="AlphaFoldDB" id="A0A4U6TK65"/>
<accession>A0A4U6TK65</accession>
<name>A0A4U6TK65_SETVI</name>
<dbReference type="EMBL" id="CM016559">
    <property type="protein sequence ID" value="TKW01584.1"/>
    <property type="molecule type" value="Genomic_DNA"/>
</dbReference>
<dbReference type="Gramene" id="TKW01584">
    <property type="protein sequence ID" value="TKW01584"/>
    <property type="gene ID" value="SEVIR_8G190800v2"/>
</dbReference>
<keyword evidence="2" id="KW-1185">Reference proteome</keyword>
<evidence type="ECO:0000313" key="2">
    <source>
        <dbReference type="Proteomes" id="UP000298652"/>
    </source>
</evidence>
<gene>
    <name evidence="1" type="ORF">SEVIR_8G190800v2</name>
</gene>
<evidence type="ECO:0000313" key="1">
    <source>
        <dbReference type="EMBL" id="TKW01584.1"/>
    </source>
</evidence>
<protein>
    <submittedName>
        <fullName evidence="1">Uncharacterized protein</fullName>
    </submittedName>
</protein>